<reference evidence="1" key="1">
    <citation type="submission" date="2019-11" db="EMBL/GenBank/DDBJ databases">
        <title>Nori genome reveals adaptations in red seaweeds to the harsh intertidal environment.</title>
        <authorList>
            <person name="Wang D."/>
            <person name="Mao Y."/>
        </authorList>
    </citation>
    <scope>NUCLEOTIDE SEQUENCE</scope>
    <source>
        <tissue evidence="1">Gametophyte</tissue>
    </source>
</reference>
<gene>
    <name evidence="1" type="ORF">I4F81_000390</name>
</gene>
<protein>
    <submittedName>
        <fullName evidence="1">Uncharacterized protein</fullName>
    </submittedName>
</protein>
<accession>A0ACC3BIN4</accession>
<dbReference type="Proteomes" id="UP000798662">
    <property type="component" value="Chromosome 1"/>
</dbReference>
<evidence type="ECO:0000313" key="2">
    <source>
        <dbReference type="Proteomes" id="UP000798662"/>
    </source>
</evidence>
<sequence>MNTTTQQHHLKKLQQSRAGQCEWGSGMHNRVYEASVIEDPTLGRRRPTSGPSTLHVTSAATSLDWWGRCVEHEQRVPGAGLTIVEVVASSLRGGVRGQQGEDDNEWEQEPIA</sequence>
<organism evidence="1 2">
    <name type="scientific">Pyropia yezoensis</name>
    <name type="common">Susabi-nori</name>
    <name type="synonym">Porphyra yezoensis</name>
    <dbReference type="NCBI Taxonomy" id="2788"/>
    <lineage>
        <taxon>Eukaryota</taxon>
        <taxon>Rhodophyta</taxon>
        <taxon>Bangiophyceae</taxon>
        <taxon>Bangiales</taxon>
        <taxon>Bangiaceae</taxon>
        <taxon>Pyropia</taxon>
    </lineage>
</organism>
<dbReference type="EMBL" id="CM020618">
    <property type="protein sequence ID" value="KAK1857775.1"/>
    <property type="molecule type" value="Genomic_DNA"/>
</dbReference>
<comment type="caution">
    <text evidence="1">The sequence shown here is derived from an EMBL/GenBank/DDBJ whole genome shotgun (WGS) entry which is preliminary data.</text>
</comment>
<name>A0ACC3BIN4_PYRYE</name>
<proteinExistence type="predicted"/>
<keyword evidence="2" id="KW-1185">Reference proteome</keyword>
<evidence type="ECO:0000313" key="1">
    <source>
        <dbReference type="EMBL" id="KAK1857775.1"/>
    </source>
</evidence>